<protein>
    <submittedName>
        <fullName evidence="1">Uncharacterized protein</fullName>
    </submittedName>
</protein>
<reference evidence="1" key="1">
    <citation type="submission" date="2021-08" db="EMBL/GenBank/DDBJ databases">
        <title>The first chromosome-level gecko genome reveals the dynamic sex chromosomes of Neotropical dwarf geckos (Sphaerodactylidae: Sphaerodactylus).</title>
        <authorList>
            <person name="Pinto B.J."/>
            <person name="Keating S.E."/>
            <person name="Gamble T."/>
        </authorList>
    </citation>
    <scope>NUCLEOTIDE SEQUENCE</scope>
    <source>
        <strain evidence="1">TG3544</strain>
    </source>
</reference>
<name>A0ACB8F3T1_9SAUR</name>
<accession>A0ACB8F3T1</accession>
<evidence type="ECO:0000313" key="1">
    <source>
        <dbReference type="EMBL" id="KAH7999702.1"/>
    </source>
</evidence>
<organism evidence="1 2">
    <name type="scientific">Sphaerodactylus townsendi</name>
    <dbReference type="NCBI Taxonomy" id="933632"/>
    <lineage>
        <taxon>Eukaryota</taxon>
        <taxon>Metazoa</taxon>
        <taxon>Chordata</taxon>
        <taxon>Craniata</taxon>
        <taxon>Vertebrata</taxon>
        <taxon>Euteleostomi</taxon>
        <taxon>Lepidosauria</taxon>
        <taxon>Squamata</taxon>
        <taxon>Bifurcata</taxon>
        <taxon>Gekkota</taxon>
        <taxon>Sphaerodactylidae</taxon>
        <taxon>Sphaerodactylus</taxon>
    </lineage>
</organism>
<sequence>MGNAATAKKGNEIESAQRAAALLAEAFLGRPVQAREPGAVAAPTPLSLDSFAGLLSRLHPLLRWASRSKRVN</sequence>
<keyword evidence="2" id="KW-1185">Reference proteome</keyword>
<dbReference type="EMBL" id="CM037618">
    <property type="protein sequence ID" value="KAH7999702.1"/>
    <property type="molecule type" value="Genomic_DNA"/>
</dbReference>
<evidence type="ECO:0000313" key="2">
    <source>
        <dbReference type="Proteomes" id="UP000827872"/>
    </source>
</evidence>
<gene>
    <name evidence="1" type="ORF">K3G42_017135</name>
</gene>
<proteinExistence type="predicted"/>
<dbReference type="Proteomes" id="UP000827872">
    <property type="component" value="Linkage Group LG05"/>
</dbReference>
<comment type="caution">
    <text evidence="1">The sequence shown here is derived from an EMBL/GenBank/DDBJ whole genome shotgun (WGS) entry which is preliminary data.</text>
</comment>